<dbReference type="GO" id="GO:0016787">
    <property type="term" value="F:hydrolase activity"/>
    <property type="evidence" value="ECO:0007669"/>
    <property type="project" value="UniProtKB-KW"/>
</dbReference>
<dbReference type="Proteomes" id="UP000325517">
    <property type="component" value="Chromosome"/>
</dbReference>
<protein>
    <submittedName>
        <fullName evidence="2">Alpha/beta hydrolase</fullName>
    </submittedName>
</protein>
<evidence type="ECO:0000313" key="3">
    <source>
        <dbReference type="Proteomes" id="UP000325517"/>
    </source>
</evidence>
<evidence type="ECO:0000259" key="1">
    <source>
        <dbReference type="Pfam" id="PF20408"/>
    </source>
</evidence>
<dbReference type="PIRSF" id="PIRSF033634">
    <property type="entry name" value="UCP033634"/>
    <property type="match status" value="1"/>
</dbReference>
<dbReference type="SUPFAM" id="SSF53474">
    <property type="entry name" value="alpha/beta-Hydrolases"/>
    <property type="match status" value="1"/>
</dbReference>
<reference evidence="2 3" key="1">
    <citation type="submission" date="2018-07" db="EMBL/GenBank/DDBJ databases">
        <title>Complete genome sequence of Psychrobacillus sp. PB01, isolated from iceberg, and comparative genome analysis of Psychrobacillus strains.</title>
        <authorList>
            <person name="Lee P.C."/>
        </authorList>
    </citation>
    <scope>NUCLEOTIDE SEQUENCE [LARGE SCALE GENOMIC DNA]</scope>
    <source>
        <strain evidence="2 3">PB01</strain>
    </source>
</reference>
<evidence type="ECO:0000313" key="2">
    <source>
        <dbReference type="EMBL" id="QFG00325.1"/>
    </source>
</evidence>
<keyword evidence="3" id="KW-1185">Reference proteome</keyword>
<feature type="domain" description="KANL3/Tex30 alpha/beta hydrolase-like" evidence="1">
    <location>
        <begin position="35"/>
        <end position="212"/>
    </location>
</feature>
<organism evidence="2 3">
    <name type="scientific">Psychrobacillus glaciei</name>
    <dbReference type="NCBI Taxonomy" id="2283160"/>
    <lineage>
        <taxon>Bacteria</taxon>
        <taxon>Bacillati</taxon>
        <taxon>Bacillota</taxon>
        <taxon>Bacilli</taxon>
        <taxon>Bacillales</taxon>
        <taxon>Bacillaceae</taxon>
        <taxon>Psychrobacillus</taxon>
    </lineage>
</organism>
<sequence>MKGTKISVDTNDSLKQIEYTHIQTGSKKICFMFSGTGYTYDKPLLYYATMVMLENDFDVVQIHYLYKKEVFEQSFEEITNIIMDDVNPVINNVLANFHYNETIFLAKSLGTIPVISEFMKREAFNKSKMILLTPLLKLDRMYEEILNSSHEGLLVIGDKDPHYNLEQVEQLAQRTSFTVEVIHGANHSLDNVDYDTQTSISSLTKVMIDLKELIR</sequence>
<dbReference type="KEGG" id="psyo:PB01_16745"/>
<keyword evidence="2" id="KW-0378">Hydrolase</keyword>
<dbReference type="InterPro" id="IPR017018">
    <property type="entry name" value="UCP033634"/>
</dbReference>
<dbReference type="Pfam" id="PF20408">
    <property type="entry name" value="Abhydrolase_11"/>
    <property type="match status" value="1"/>
</dbReference>
<dbReference type="RefSeq" id="WP_151701212.1">
    <property type="nucleotide sequence ID" value="NZ_CP031223.1"/>
</dbReference>
<accession>A0A5J6STQ6</accession>
<dbReference type="AlphaFoldDB" id="A0A5J6STQ6"/>
<dbReference type="OrthoDB" id="1908495at2"/>
<dbReference type="Gene3D" id="3.40.50.1820">
    <property type="entry name" value="alpha/beta hydrolase"/>
    <property type="match status" value="1"/>
</dbReference>
<name>A0A5J6STQ6_9BACI</name>
<dbReference type="EMBL" id="CP031223">
    <property type="protein sequence ID" value="QFG00325.1"/>
    <property type="molecule type" value="Genomic_DNA"/>
</dbReference>
<dbReference type="InterPro" id="IPR046879">
    <property type="entry name" value="KANL3/Tex30_Abhydrolase"/>
</dbReference>
<proteinExistence type="predicted"/>
<dbReference type="InterPro" id="IPR029058">
    <property type="entry name" value="AB_hydrolase_fold"/>
</dbReference>
<gene>
    <name evidence="2" type="ORF">PB01_16745</name>
</gene>